<evidence type="ECO:0008006" key="4">
    <source>
        <dbReference type="Google" id="ProtNLM"/>
    </source>
</evidence>
<evidence type="ECO:0000256" key="1">
    <source>
        <dbReference type="SAM" id="Phobius"/>
    </source>
</evidence>
<protein>
    <recommendedName>
        <fullName evidence="4">Photosystem I subunit O</fullName>
    </recommendedName>
</protein>
<organism evidence="2 3">
    <name type="scientific">Monoraphidium neglectum</name>
    <dbReference type="NCBI Taxonomy" id="145388"/>
    <lineage>
        <taxon>Eukaryota</taxon>
        <taxon>Viridiplantae</taxon>
        <taxon>Chlorophyta</taxon>
        <taxon>core chlorophytes</taxon>
        <taxon>Chlorophyceae</taxon>
        <taxon>CS clade</taxon>
        <taxon>Sphaeropleales</taxon>
        <taxon>Selenastraceae</taxon>
        <taxon>Monoraphidium</taxon>
    </lineage>
</organism>
<keyword evidence="1" id="KW-0812">Transmembrane</keyword>
<dbReference type="STRING" id="145388.A0A0D2N4G3"/>
<proteinExistence type="predicted"/>
<evidence type="ECO:0000313" key="2">
    <source>
        <dbReference type="EMBL" id="KIZ07152.1"/>
    </source>
</evidence>
<dbReference type="PANTHER" id="PTHR36311">
    <property type="entry name" value="PHOTOSYSTEM I SUBUNIT O"/>
    <property type="match status" value="1"/>
</dbReference>
<gene>
    <name evidence="2" type="ORF">MNEG_0799</name>
</gene>
<reference evidence="2 3" key="1">
    <citation type="journal article" date="2013" name="BMC Genomics">
        <title>Reconstruction of the lipid metabolism for the microalga Monoraphidium neglectum from its genome sequence reveals characteristics suitable for biofuel production.</title>
        <authorList>
            <person name="Bogen C."/>
            <person name="Al-Dilaimi A."/>
            <person name="Albersmeier A."/>
            <person name="Wichmann J."/>
            <person name="Grundmann M."/>
            <person name="Rupp O."/>
            <person name="Lauersen K.J."/>
            <person name="Blifernez-Klassen O."/>
            <person name="Kalinowski J."/>
            <person name="Goesmann A."/>
            <person name="Mussgnug J.H."/>
            <person name="Kruse O."/>
        </authorList>
    </citation>
    <scope>NUCLEOTIDE SEQUENCE [LARGE SCALE GENOMIC DNA]</scope>
    <source>
        <strain evidence="2 3">SAG 48.87</strain>
    </source>
</reference>
<keyword evidence="1" id="KW-1133">Transmembrane helix</keyword>
<dbReference type="EMBL" id="KK100289">
    <property type="protein sequence ID" value="KIZ07152.1"/>
    <property type="molecule type" value="Genomic_DNA"/>
</dbReference>
<dbReference type="NCBIfam" id="TIGR03059">
    <property type="entry name" value="psaOeuk"/>
    <property type="match status" value="1"/>
</dbReference>
<accession>A0A0D2N4G3</accession>
<dbReference type="Proteomes" id="UP000054498">
    <property type="component" value="Unassembled WGS sequence"/>
</dbReference>
<keyword evidence="3" id="KW-1185">Reference proteome</keyword>
<name>A0A0D2N4G3_9CHLO</name>
<dbReference type="GeneID" id="25726917"/>
<dbReference type="Pfam" id="PF22832">
    <property type="entry name" value="PsaO_TMD"/>
    <property type="match status" value="1"/>
</dbReference>
<keyword evidence="1" id="KW-0472">Membrane</keyword>
<dbReference type="KEGG" id="mng:MNEG_0799"/>
<dbReference type="RefSeq" id="XP_013906171.1">
    <property type="nucleotide sequence ID" value="XM_014050717.1"/>
</dbReference>
<sequence length="127" mass="13778">MQLSMQKSVARPATRSVQRASPVLRTRAVVCRAAGSPYPEWLKKDPLVIGASFLGWTIPSASPAPAFGGDSLFGLFTASISENLAHFPTGPALTDKFWLYLITWHLGLFLALTLGQIGVQGRKQGYF</sequence>
<feature type="transmembrane region" description="Helical" evidence="1">
    <location>
        <begin position="97"/>
        <end position="119"/>
    </location>
</feature>
<evidence type="ECO:0000313" key="3">
    <source>
        <dbReference type="Proteomes" id="UP000054498"/>
    </source>
</evidence>
<dbReference type="InterPro" id="IPR017498">
    <property type="entry name" value="PSI_PsaO"/>
</dbReference>
<dbReference type="AlphaFoldDB" id="A0A0D2N4G3"/>
<dbReference type="OrthoDB" id="1903335at2759"/>
<dbReference type="PANTHER" id="PTHR36311:SF1">
    <property type="entry name" value="PHOTOSYSTEM I SUBUNIT O"/>
    <property type="match status" value="1"/>
</dbReference>